<keyword evidence="1 5" id="KW-0963">Cytoplasm</keyword>
<dbReference type="EMBL" id="JAWRVG010000014">
    <property type="protein sequence ID" value="KAK4075486.1"/>
    <property type="molecule type" value="Genomic_DNA"/>
</dbReference>
<dbReference type="SUPFAM" id="SSF54285">
    <property type="entry name" value="MoaD/ThiS"/>
    <property type="match status" value="1"/>
</dbReference>
<dbReference type="InterPro" id="IPR003749">
    <property type="entry name" value="ThiS/MoaD-like"/>
</dbReference>
<reference evidence="6" key="1">
    <citation type="submission" date="2023-11" db="EMBL/GenBank/DDBJ databases">
        <title>The genome sequences of three competitors of mushroom-forming fungi.</title>
        <authorList>
            <person name="Beijen E."/>
            <person name="Ohm R.A."/>
        </authorList>
    </citation>
    <scope>NUCLEOTIDE SEQUENCE</scope>
    <source>
        <strain evidence="6">CBS 100526</strain>
    </source>
</reference>
<dbReference type="GO" id="GO:0000166">
    <property type="term" value="F:nucleotide binding"/>
    <property type="evidence" value="ECO:0007669"/>
    <property type="project" value="UniProtKB-KW"/>
</dbReference>
<gene>
    <name evidence="5" type="primary">cnxG</name>
    <name evidence="6" type="ORF">Triagg1_4607</name>
</gene>
<dbReference type="AlphaFoldDB" id="A0AAE1IGX5"/>
<dbReference type="HAMAP" id="MF_03051">
    <property type="entry name" value="MOCS2A"/>
    <property type="match status" value="1"/>
</dbReference>
<comment type="subcellular location">
    <subcellularLocation>
        <location evidence="5">Cytoplasm</location>
    </subcellularLocation>
</comment>
<comment type="function">
    <text evidence="5">Acts as a sulfur carrier required for molybdopterin biosynthesis. Component of the molybdopterin synthase complex that catalyzes the conversion of precursor Z into molybdopterin by mediating the incorporation of 2 sulfur atoms into precursor Z to generate a dithiolene group. In the complex, serves as sulfur donor by being thiocarboxylated (-COSH) at its C-terminus by UBA4. After interaction with MOCS2B, the sulfur is then transferred to precursor Z to form molybdopterin.</text>
</comment>
<name>A0AAE1IGX5_9HYPO</name>
<accession>A0AAE1IGX5</accession>
<evidence type="ECO:0000256" key="4">
    <source>
        <dbReference type="ARBA" id="ARBA00023150"/>
    </source>
</evidence>
<comment type="subunit">
    <text evidence="5">Heterotetramer; composed of 2 small (MOCS2A) and 2 large (MOCS2B) subunits.</text>
</comment>
<dbReference type="PANTHER" id="PTHR33359">
    <property type="entry name" value="MOLYBDOPTERIN SYNTHASE SULFUR CARRIER SUBUNIT"/>
    <property type="match status" value="1"/>
</dbReference>
<evidence type="ECO:0000313" key="6">
    <source>
        <dbReference type="EMBL" id="KAK4075486.1"/>
    </source>
</evidence>
<dbReference type="GO" id="GO:0030366">
    <property type="term" value="F:molybdopterin synthase activity"/>
    <property type="evidence" value="ECO:0007669"/>
    <property type="project" value="UniProtKB-UniRule"/>
</dbReference>
<protein>
    <recommendedName>
        <fullName evidence="5">Molybdopterin synthase sulfur carrier subunit</fullName>
    </recommendedName>
    <alternativeName>
        <fullName evidence="5">Common component for nitrate reductase and xanthine dehydrogenase protein G</fullName>
    </alternativeName>
    <alternativeName>
        <fullName evidence="5">Molybdenum cofactor synthesis protein 2 small subunit</fullName>
    </alternativeName>
    <alternativeName>
        <fullName evidence="5">Molybdenum cofactor synthesis protein 2A</fullName>
    </alternativeName>
    <alternativeName>
        <fullName evidence="5">Sulfur carrier protein MOCS2A</fullName>
        <shortName evidence="5">MOCS2A</shortName>
    </alternativeName>
</protein>
<keyword evidence="7" id="KW-1185">Reference proteome</keyword>
<evidence type="ECO:0000256" key="5">
    <source>
        <dbReference type="HAMAP-Rule" id="MF_03051"/>
    </source>
</evidence>
<keyword evidence="2" id="KW-0597">Phosphoprotein</keyword>
<evidence type="ECO:0000256" key="2">
    <source>
        <dbReference type="ARBA" id="ARBA00022553"/>
    </source>
</evidence>
<dbReference type="PANTHER" id="PTHR33359:SF1">
    <property type="entry name" value="MOLYBDOPTERIN SYNTHASE SULFUR CARRIER SUBUNIT"/>
    <property type="match status" value="1"/>
</dbReference>
<dbReference type="GO" id="GO:1990133">
    <property type="term" value="C:molybdopterin adenylyltransferase complex"/>
    <property type="evidence" value="ECO:0007669"/>
    <property type="project" value="TreeGrafter"/>
</dbReference>
<evidence type="ECO:0000313" key="7">
    <source>
        <dbReference type="Proteomes" id="UP001273209"/>
    </source>
</evidence>
<evidence type="ECO:0000256" key="1">
    <source>
        <dbReference type="ARBA" id="ARBA00022490"/>
    </source>
</evidence>
<comment type="caution">
    <text evidence="5">Lacks conserved residue(s) required for the propagation of feature annotation.</text>
</comment>
<dbReference type="Pfam" id="PF02597">
    <property type="entry name" value="ThiS"/>
    <property type="match status" value="1"/>
</dbReference>
<dbReference type="InterPro" id="IPR012675">
    <property type="entry name" value="Beta-grasp_dom_sf"/>
</dbReference>
<organism evidence="6 7">
    <name type="scientific">Trichoderma aggressivum f. europaeum</name>
    <dbReference type="NCBI Taxonomy" id="173218"/>
    <lineage>
        <taxon>Eukaryota</taxon>
        <taxon>Fungi</taxon>
        <taxon>Dikarya</taxon>
        <taxon>Ascomycota</taxon>
        <taxon>Pezizomycotina</taxon>
        <taxon>Sordariomycetes</taxon>
        <taxon>Hypocreomycetidae</taxon>
        <taxon>Hypocreales</taxon>
        <taxon>Hypocreaceae</taxon>
        <taxon>Trichoderma</taxon>
    </lineage>
</organism>
<keyword evidence="3 5" id="KW-0547">Nucleotide-binding</keyword>
<comment type="caution">
    <text evidence="6">The sequence shown here is derived from an EMBL/GenBank/DDBJ whole genome shotgun (WGS) entry which is preliminary data.</text>
</comment>
<dbReference type="InterPro" id="IPR044672">
    <property type="entry name" value="MOCS2A"/>
</dbReference>
<dbReference type="InterPro" id="IPR028887">
    <property type="entry name" value="MOCS2A_euk"/>
</dbReference>
<dbReference type="Gene3D" id="3.10.20.30">
    <property type="match status" value="1"/>
</dbReference>
<keyword evidence="4 5" id="KW-0501">Molybdenum cofactor biosynthesis</keyword>
<dbReference type="GO" id="GO:1990140">
    <property type="term" value="C:molybdopterin synthase complex"/>
    <property type="evidence" value="ECO:0007669"/>
    <property type="project" value="UniProtKB-UniRule"/>
</dbReference>
<sequence length="187" mass="19595">MTSSAPKPPRGHFSVLYFAGAGSFTGRDSESLPAPLPLGKLFSELESRYPGVQAKILDSCLVTVNLDYVDVPEAGEDGALIQEGDEVAIIPPLHTFCSDLRILPTVTTAAATINTAANVAKTATTTASAVPDETLHPRGLVLTSHRSSGCGQILPAKAGASAGMVYSFGTHDHVCIDKASIFRCQKR</sequence>
<dbReference type="InterPro" id="IPR016155">
    <property type="entry name" value="Mopterin_synth/thiamin_S_b"/>
</dbReference>
<dbReference type="GO" id="GO:0006777">
    <property type="term" value="P:Mo-molybdopterin cofactor biosynthetic process"/>
    <property type="evidence" value="ECO:0007669"/>
    <property type="project" value="UniProtKB-UniRule"/>
</dbReference>
<comment type="similarity">
    <text evidence="5">Belongs to the MoaD family. MOCS2A subfamily.</text>
</comment>
<evidence type="ECO:0000256" key="3">
    <source>
        <dbReference type="ARBA" id="ARBA00022741"/>
    </source>
</evidence>
<dbReference type="CDD" id="cd00754">
    <property type="entry name" value="Ubl_MoaD"/>
    <property type="match status" value="1"/>
</dbReference>
<comment type="pathway">
    <text evidence="5">Cofactor biosynthesis; molybdopterin biosynthesis.</text>
</comment>
<proteinExistence type="inferred from homology"/>
<dbReference type="Proteomes" id="UP001273209">
    <property type="component" value="Unassembled WGS sequence"/>
</dbReference>
<comment type="PTM">
    <text evidence="5">C-terminal thiocarboxylation occurs in 2 steps, it is first acyl-adenylated (-COAMP) via the hesA/moeB/thiF part of UBA4, then thiocarboxylated (-COSH) via the rhodanese domain of UBA4.</text>
</comment>